<dbReference type="EC" id="1.11.1.5" evidence="9"/>
<accession>A0ABU3PGL8</accession>
<dbReference type="PANTHER" id="PTHR30600:SF10">
    <property type="entry name" value="BLL6722 PROTEIN"/>
    <property type="match status" value="1"/>
</dbReference>
<dbReference type="PROSITE" id="PS51007">
    <property type="entry name" value="CYTC"/>
    <property type="match status" value="2"/>
</dbReference>
<dbReference type="GO" id="GO:0004130">
    <property type="term" value="F:cytochrome-c peroxidase activity"/>
    <property type="evidence" value="ECO:0007669"/>
    <property type="project" value="UniProtKB-EC"/>
</dbReference>
<keyword evidence="10" id="KW-1185">Reference proteome</keyword>
<dbReference type="InterPro" id="IPR036909">
    <property type="entry name" value="Cyt_c-like_dom_sf"/>
</dbReference>
<evidence type="ECO:0000256" key="1">
    <source>
        <dbReference type="ARBA" id="ARBA00004196"/>
    </source>
</evidence>
<dbReference type="PANTHER" id="PTHR30600">
    <property type="entry name" value="CYTOCHROME C PEROXIDASE-RELATED"/>
    <property type="match status" value="1"/>
</dbReference>
<name>A0ABU3PGL8_9BURK</name>
<dbReference type="EMBL" id="JAVXZY010000010">
    <property type="protein sequence ID" value="MDT9001688.1"/>
    <property type="molecule type" value="Genomic_DNA"/>
</dbReference>
<comment type="caution">
    <text evidence="9">The sequence shown here is derived from an EMBL/GenBank/DDBJ whole genome shotgun (WGS) entry which is preliminary data.</text>
</comment>
<keyword evidence="6 7" id="KW-0408">Iron</keyword>
<dbReference type="Gene3D" id="1.10.760.10">
    <property type="entry name" value="Cytochrome c-like domain"/>
    <property type="match status" value="2"/>
</dbReference>
<evidence type="ECO:0000313" key="9">
    <source>
        <dbReference type="EMBL" id="MDT9001688.1"/>
    </source>
</evidence>
<keyword evidence="5 9" id="KW-0560">Oxidoreductase</keyword>
<dbReference type="InterPro" id="IPR004852">
    <property type="entry name" value="Di-haem_cyt_c_peroxidsae"/>
</dbReference>
<gene>
    <name evidence="9" type="ORF">RQP53_20595</name>
</gene>
<reference evidence="9" key="1">
    <citation type="submission" date="2023-09" db="EMBL/GenBank/DDBJ databases">
        <title>Paucibacter sp. APW11 Genome sequencing and assembly.</title>
        <authorList>
            <person name="Kim I."/>
        </authorList>
    </citation>
    <scope>NUCLEOTIDE SEQUENCE</scope>
    <source>
        <strain evidence="9">APW11</strain>
    </source>
</reference>
<dbReference type="RefSeq" id="WP_315652568.1">
    <property type="nucleotide sequence ID" value="NZ_JAVXZY010000010.1"/>
</dbReference>
<evidence type="ECO:0000256" key="7">
    <source>
        <dbReference type="PROSITE-ProRule" id="PRU00433"/>
    </source>
</evidence>
<sequence length="410" mass="43523">MPSPSAAPAARLRRFARLGGMALPCLLALQACGGGEASPATAAPAMASPSAKARLGERIFNDRNLSGSGRMSCASCHDPAFSHGPPNRLAVQIGGEFETEFGLRAAPALRYLDRLPAFSTGDGEPGSLRGGLMADGRADSLAQQARLPFFNRREMDNGSPAVLAAKLRRAAYAAEFVQAFGEAASDEAKVDQAAEALQAFQREDSRFHPYDSKFDQARAGRLQLSAAEQRGLKVFSDPAGGNCASCHPASTADGSAPVFTTFGYFALGVPRNRTLASTQDASQFDLGVCGPQRQDLSAARYCGLFRMPSLRNVATRPVFFHNGQMSSLAQVLSFYNSRDLDPARWYALAEGQALPYDDLPPALRGNVTRQAPFNSLKAPMSEADLRDLQCFLQTLSDGHVAGAAPAPGCD</sequence>
<protein>
    <submittedName>
        <fullName evidence="9">Cytochrome c peroxidase</fullName>
        <ecNumber evidence="9">1.11.1.5</ecNumber>
    </submittedName>
</protein>
<keyword evidence="9" id="KW-0575">Peroxidase</keyword>
<evidence type="ECO:0000313" key="10">
    <source>
        <dbReference type="Proteomes" id="UP001246372"/>
    </source>
</evidence>
<keyword evidence="3 7" id="KW-0479">Metal-binding</keyword>
<feature type="domain" description="Cytochrome c" evidence="8">
    <location>
        <begin position="226"/>
        <end position="396"/>
    </location>
</feature>
<dbReference type="Pfam" id="PF03150">
    <property type="entry name" value="CCP_MauG"/>
    <property type="match status" value="1"/>
</dbReference>
<evidence type="ECO:0000256" key="6">
    <source>
        <dbReference type="ARBA" id="ARBA00023004"/>
    </source>
</evidence>
<comment type="subcellular location">
    <subcellularLocation>
        <location evidence="1">Cell envelope</location>
    </subcellularLocation>
</comment>
<dbReference type="InterPro" id="IPR009056">
    <property type="entry name" value="Cyt_c-like_dom"/>
</dbReference>
<evidence type="ECO:0000256" key="2">
    <source>
        <dbReference type="ARBA" id="ARBA00022617"/>
    </source>
</evidence>
<evidence type="ECO:0000256" key="4">
    <source>
        <dbReference type="ARBA" id="ARBA00022729"/>
    </source>
</evidence>
<evidence type="ECO:0000259" key="8">
    <source>
        <dbReference type="PROSITE" id="PS51007"/>
    </source>
</evidence>
<feature type="domain" description="Cytochrome c" evidence="8">
    <location>
        <begin position="51"/>
        <end position="205"/>
    </location>
</feature>
<organism evidence="9 10">
    <name type="scientific">Roseateles aquae</name>
    <dbReference type="NCBI Taxonomy" id="3077235"/>
    <lineage>
        <taxon>Bacteria</taxon>
        <taxon>Pseudomonadati</taxon>
        <taxon>Pseudomonadota</taxon>
        <taxon>Betaproteobacteria</taxon>
        <taxon>Burkholderiales</taxon>
        <taxon>Sphaerotilaceae</taxon>
        <taxon>Roseateles</taxon>
    </lineage>
</organism>
<keyword evidence="4" id="KW-0732">Signal</keyword>
<keyword evidence="2 7" id="KW-0349">Heme</keyword>
<evidence type="ECO:0000256" key="3">
    <source>
        <dbReference type="ARBA" id="ARBA00022723"/>
    </source>
</evidence>
<dbReference type="SUPFAM" id="SSF46626">
    <property type="entry name" value="Cytochrome c"/>
    <property type="match status" value="2"/>
</dbReference>
<dbReference type="Proteomes" id="UP001246372">
    <property type="component" value="Unassembled WGS sequence"/>
</dbReference>
<dbReference type="InterPro" id="IPR051395">
    <property type="entry name" value="Cytochrome_c_Peroxidase/MauG"/>
</dbReference>
<evidence type="ECO:0000256" key="5">
    <source>
        <dbReference type="ARBA" id="ARBA00023002"/>
    </source>
</evidence>
<proteinExistence type="predicted"/>